<accession>A0AAD7GXI4</accession>
<evidence type="ECO:0008006" key="4">
    <source>
        <dbReference type="Google" id="ProtNLM"/>
    </source>
</evidence>
<dbReference type="EMBL" id="JARKIE010000005">
    <property type="protein sequence ID" value="KAJ7707398.1"/>
    <property type="molecule type" value="Genomic_DNA"/>
</dbReference>
<keyword evidence="1" id="KW-0812">Transmembrane</keyword>
<keyword evidence="1" id="KW-0472">Membrane</keyword>
<proteinExistence type="predicted"/>
<evidence type="ECO:0000256" key="1">
    <source>
        <dbReference type="SAM" id="Phobius"/>
    </source>
</evidence>
<dbReference type="AlphaFoldDB" id="A0AAD7GXI4"/>
<feature type="transmembrane region" description="Helical" evidence="1">
    <location>
        <begin position="157"/>
        <end position="181"/>
    </location>
</feature>
<feature type="transmembrane region" description="Helical" evidence="1">
    <location>
        <begin position="124"/>
        <end position="145"/>
    </location>
</feature>
<comment type="caution">
    <text evidence="2">The sequence shown here is derived from an EMBL/GenBank/DDBJ whole genome shotgun (WGS) entry which is preliminary data.</text>
</comment>
<feature type="transmembrane region" description="Helical" evidence="1">
    <location>
        <begin position="193"/>
        <end position="215"/>
    </location>
</feature>
<evidence type="ECO:0000313" key="2">
    <source>
        <dbReference type="EMBL" id="KAJ7707398.1"/>
    </source>
</evidence>
<keyword evidence="1" id="KW-1133">Transmembrane helix</keyword>
<gene>
    <name evidence="2" type="ORF">B0H17DRAFT_1191903</name>
</gene>
<protein>
    <recommendedName>
        <fullName evidence="4">Transmembrane protein</fullName>
    </recommendedName>
</protein>
<evidence type="ECO:0000313" key="3">
    <source>
        <dbReference type="Proteomes" id="UP001221757"/>
    </source>
</evidence>
<feature type="transmembrane region" description="Helical" evidence="1">
    <location>
        <begin position="47"/>
        <end position="71"/>
    </location>
</feature>
<keyword evidence="3" id="KW-1185">Reference proteome</keyword>
<name>A0AAD7GXI4_MYCRO</name>
<feature type="transmembrane region" description="Helical" evidence="1">
    <location>
        <begin position="78"/>
        <end position="104"/>
    </location>
</feature>
<organism evidence="2 3">
    <name type="scientific">Mycena rosella</name>
    <name type="common">Pink bonnet</name>
    <name type="synonym">Agaricus rosellus</name>
    <dbReference type="NCBI Taxonomy" id="1033263"/>
    <lineage>
        <taxon>Eukaryota</taxon>
        <taxon>Fungi</taxon>
        <taxon>Dikarya</taxon>
        <taxon>Basidiomycota</taxon>
        <taxon>Agaricomycotina</taxon>
        <taxon>Agaricomycetes</taxon>
        <taxon>Agaricomycetidae</taxon>
        <taxon>Agaricales</taxon>
        <taxon>Marasmiineae</taxon>
        <taxon>Mycenaceae</taxon>
        <taxon>Mycena</taxon>
    </lineage>
</organism>
<reference evidence="2" key="1">
    <citation type="submission" date="2023-03" db="EMBL/GenBank/DDBJ databases">
        <title>Massive genome expansion in bonnet fungi (Mycena s.s.) driven by repeated elements and novel gene families across ecological guilds.</title>
        <authorList>
            <consortium name="Lawrence Berkeley National Laboratory"/>
            <person name="Harder C.B."/>
            <person name="Miyauchi S."/>
            <person name="Viragh M."/>
            <person name="Kuo A."/>
            <person name="Thoen E."/>
            <person name="Andreopoulos B."/>
            <person name="Lu D."/>
            <person name="Skrede I."/>
            <person name="Drula E."/>
            <person name="Henrissat B."/>
            <person name="Morin E."/>
            <person name="Kohler A."/>
            <person name="Barry K."/>
            <person name="LaButti K."/>
            <person name="Morin E."/>
            <person name="Salamov A."/>
            <person name="Lipzen A."/>
            <person name="Mereny Z."/>
            <person name="Hegedus B."/>
            <person name="Baldrian P."/>
            <person name="Stursova M."/>
            <person name="Weitz H."/>
            <person name="Taylor A."/>
            <person name="Grigoriev I.V."/>
            <person name="Nagy L.G."/>
            <person name="Martin F."/>
            <person name="Kauserud H."/>
        </authorList>
    </citation>
    <scope>NUCLEOTIDE SEQUENCE</scope>
    <source>
        <strain evidence="2">CBHHK067</strain>
    </source>
</reference>
<dbReference type="Proteomes" id="UP001221757">
    <property type="component" value="Unassembled WGS sequence"/>
</dbReference>
<sequence>MSSASEQAELETELLQFIADTQTTNYLLAASLTLAVFEHMATFKDEAEAITCSFIVVTADIILVMRVWVLYGRAKKLLYFFLPLIIVEIIAMLIVAVLTILPLRDYFHIGTTILGCYSLRVPRYLTFYAIPPAVTTFIAFGMTIYKCGLSLFDNSGAYMPVITLFFRDGVFWFLAMFAISFTDLLVWARGRPGLAQATIAPATVLVSVIGSRILLNLKRVAMGGSVNDTTAPTVELESLAVGRIEFARQPSTLRTEDTRDV</sequence>